<dbReference type="Pfam" id="PF16121">
    <property type="entry name" value="40S_S4_C"/>
    <property type="match status" value="1"/>
</dbReference>
<dbReference type="FunFam" id="2.30.30.30:FF:000005">
    <property type="entry name" value="40S ribosomal protein S4"/>
    <property type="match status" value="1"/>
</dbReference>
<dbReference type="Gene3D" id="3.10.290.10">
    <property type="entry name" value="RNA-binding S4 domain"/>
    <property type="match status" value="1"/>
</dbReference>
<dbReference type="GeneID" id="7838196"/>
<evidence type="ECO:0000256" key="3">
    <source>
        <dbReference type="ARBA" id="ARBA00022884"/>
    </source>
</evidence>
<name>I7M9C4_TETTS</name>
<dbReference type="InterPro" id="IPR032277">
    <property type="entry name" value="Ribosomal_eS4_C"/>
</dbReference>
<dbReference type="AlphaFoldDB" id="I7M9C4"/>
<dbReference type="GO" id="GO:0019843">
    <property type="term" value="F:rRNA binding"/>
    <property type="evidence" value="ECO:0007669"/>
    <property type="project" value="UniProtKB-KW"/>
</dbReference>
<proteinExistence type="inferred from homology"/>
<dbReference type="InterPro" id="IPR041982">
    <property type="entry name" value="Ribosomal_eS4_KOW"/>
</dbReference>
<dbReference type="OrthoDB" id="1109245at2759"/>
<dbReference type="InterPro" id="IPR013843">
    <property type="entry name" value="Ribosomal_eS4_N"/>
</dbReference>
<evidence type="ECO:0000313" key="11">
    <source>
        <dbReference type="Proteomes" id="UP000009168"/>
    </source>
</evidence>
<keyword evidence="3" id="KW-0694">RNA-binding</keyword>
<comment type="similarity">
    <text evidence="1">Belongs to the eukaryotic ribosomal protein eS4 family.</text>
</comment>
<accession>I7M9C4</accession>
<keyword evidence="11" id="KW-1185">Reference proteome</keyword>
<feature type="region of interest" description="Disordered" evidence="6">
    <location>
        <begin position="50"/>
        <end position="77"/>
    </location>
</feature>
<protein>
    <submittedName>
        <fullName evidence="10">40S ribosomal protein S4</fullName>
    </submittedName>
</protein>
<reference evidence="11" key="1">
    <citation type="journal article" date="2006" name="PLoS Biol.">
        <title>Macronuclear genome sequence of the ciliate Tetrahymena thermophila, a model eukaryote.</title>
        <authorList>
            <person name="Eisen J.A."/>
            <person name="Coyne R.S."/>
            <person name="Wu M."/>
            <person name="Wu D."/>
            <person name="Thiagarajan M."/>
            <person name="Wortman J.R."/>
            <person name="Badger J.H."/>
            <person name="Ren Q."/>
            <person name="Amedeo P."/>
            <person name="Jones K.M."/>
            <person name="Tallon L.J."/>
            <person name="Delcher A.L."/>
            <person name="Salzberg S.L."/>
            <person name="Silva J.C."/>
            <person name="Haas B.J."/>
            <person name="Majoros W.H."/>
            <person name="Farzad M."/>
            <person name="Carlton J.M."/>
            <person name="Smith R.K. Jr."/>
            <person name="Garg J."/>
            <person name="Pearlman R.E."/>
            <person name="Karrer K.M."/>
            <person name="Sun L."/>
            <person name="Manning G."/>
            <person name="Elde N.C."/>
            <person name="Turkewitz A.P."/>
            <person name="Asai D.J."/>
            <person name="Wilkes D.E."/>
            <person name="Wang Y."/>
            <person name="Cai H."/>
            <person name="Collins K."/>
            <person name="Stewart B.A."/>
            <person name="Lee S.R."/>
            <person name="Wilamowska K."/>
            <person name="Weinberg Z."/>
            <person name="Ruzzo W.L."/>
            <person name="Wloga D."/>
            <person name="Gaertig J."/>
            <person name="Frankel J."/>
            <person name="Tsao C.-C."/>
            <person name="Gorovsky M.A."/>
            <person name="Keeling P.J."/>
            <person name="Waller R.F."/>
            <person name="Patron N.J."/>
            <person name="Cherry J.M."/>
            <person name="Stover N.A."/>
            <person name="Krieger C.J."/>
            <person name="del Toro C."/>
            <person name="Ryder H.F."/>
            <person name="Williamson S.C."/>
            <person name="Barbeau R.A."/>
            <person name="Hamilton E.P."/>
            <person name="Orias E."/>
        </authorList>
    </citation>
    <scope>NUCLEOTIDE SEQUENCE [LARGE SCALE GENOMIC DNA]</scope>
    <source>
        <strain evidence="11">SB210</strain>
    </source>
</reference>
<dbReference type="PANTHER" id="PTHR11581:SF0">
    <property type="entry name" value="SMALL RIBOSOMAL SUBUNIT PROTEIN ES4"/>
    <property type="match status" value="1"/>
</dbReference>
<dbReference type="CDD" id="cd06087">
    <property type="entry name" value="KOW_RPS4"/>
    <property type="match status" value="1"/>
</dbReference>
<evidence type="ECO:0000256" key="6">
    <source>
        <dbReference type="SAM" id="MobiDB-lite"/>
    </source>
</evidence>
<evidence type="ECO:0000256" key="1">
    <source>
        <dbReference type="ARBA" id="ARBA00007500"/>
    </source>
</evidence>
<dbReference type="InterPro" id="IPR038237">
    <property type="entry name" value="Ribosomal_eS4_central_sf"/>
</dbReference>
<dbReference type="InterPro" id="IPR036986">
    <property type="entry name" value="S4_RNA-bd_sf"/>
</dbReference>
<feature type="compositionally biased region" description="Basic residues" evidence="6">
    <location>
        <begin position="64"/>
        <end position="77"/>
    </location>
</feature>
<dbReference type="GO" id="GO:0022627">
    <property type="term" value="C:cytosolic small ribosomal subunit"/>
    <property type="evidence" value="ECO:0007669"/>
    <property type="project" value="TreeGrafter"/>
</dbReference>
<dbReference type="Proteomes" id="UP000009168">
    <property type="component" value="Unassembled WGS sequence"/>
</dbReference>
<dbReference type="Gene3D" id="2.40.50.740">
    <property type="match status" value="1"/>
</dbReference>
<dbReference type="Pfam" id="PF00900">
    <property type="entry name" value="Ribosomal_S4e"/>
    <property type="match status" value="1"/>
</dbReference>
<dbReference type="PANTHER" id="PTHR11581">
    <property type="entry name" value="30S/40S RIBOSOMAL PROTEIN S4"/>
    <property type="match status" value="1"/>
</dbReference>
<evidence type="ECO:0000259" key="9">
    <source>
        <dbReference type="Pfam" id="PF16121"/>
    </source>
</evidence>
<dbReference type="FunFam" id="2.40.50.740:FF:000001">
    <property type="entry name" value="40S ribosomal protein S4"/>
    <property type="match status" value="1"/>
</dbReference>
<dbReference type="InterPro" id="IPR018199">
    <property type="entry name" value="Ribosomal_eS4_N_CS"/>
</dbReference>
<feature type="domain" description="Small ribosomal subunit protein eS4 C-terminal" evidence="9">
    <location>
        <begin position="284"/>
        <end position="327"/>
    </location>
</feature>
<evidence type="ECO:0000313" key="10">
    <source>
        <dbReference type="EMBL" id="EAS01320.2"/>
    </source>
</evidence>
<dbReference type="EMBL" id="GG662603">
    <property type="protein sequence ID" value="EAS01320.2"/>
    <property type="molecule type" value="Genomic_DNA"/>
</dbReference>
<dbReference type="PROSITE" id="PS00528">
    <property type="entry name" value="RIBOSOMAL_S4E"/>
    <property type="match status" value="1"/>
</dbReference>
<dbReference type="InterPro" id="IPR000876">
    <property type="entry name" value="Ribosomal_eS4"/>
</dbReference>
<dbReference type="InterPro" id="IPR013845">
    <property type="entry name" value="Ribosomal_eS4_central_region"/>
</dbReference>
<sequence length="330" mass="37935">MKGKKRKIRKKFSQNIKIIKGVQNQCIEEGCMKLGLIKKKKRILEWGQKLNQQRKDIKNQQTPNKKKKTKMARGPKKHLKRINAPKSWMLNKLGGIWATRPSQGPHKLRESLPLSVLLKERLNYALNGRDVTLILNDKEQNVFVDGKVRRDKGYPTGLMDVVRIEKTDQSFRILYDTKGRFVLKSLSKEEAKYKLLKVTAKAIGPNQIPYIVTHDSRTIRFPNPEIKIGDTLKYDLVNNKIENFAHLESGNVCYIQQGNNIGRVGIIQHIEKHQGSFDICHVKDAKGNAFATRLGNIFVLGQGKKSWIELPSGDGVRETILEERKRKFSY</sequence>
<dbReference type="InterPro" id="IPR014722">
    <property type="entry name" value="Rib_uL2_dom2"/>
</dbReference>
<evidence type="ECO:0000259" key="8">
    <source>
        <dbReference type="Pfam" id="PF08071"/>
    </source>
</evidence>
<dbReference type="FunCoup" id="I7M9C4">
    <property type="interactions" value="294"/>
</dbReference>
<keyword evidence="4 10" id="KW-0689">Ribosomal protein</keyword>
<feature type="domain" description="Small ribosomal subunit protein eS4 N-terminal" evidence="8">
    <location>
        <begin position="73"/>
        <end position="109"/>
    </location>
</feature>
<dbReference type="HAMAP" id="MF_00485">
    <property type="entry name" value="Ribosomal_eS4"/>
    <property type="match status" value="1"/>
</dbReference>
<organism evidence="10 11">
    <name type="scientific">Tetrahymena thermophila (strain SB210)</name>
    <dbReference type="NCBI Taxonomy" id="312017"/>
    <lineage>
        <taxon>Eukaryota</taxon>
        <taxon>Sar</taxon>
        <taxon>Alveolata</taxon>
        <taxon>Ciliophora</taxon>
        <taxon>Intramacronucleata</taxon>
        <taxon>Oligohymenophorea</taxon>
        <taxon>Hymenostomatida</taxon>
        <taxon>Tetrahymenina</taxon>
        <taxon>Tetrahymenidae</taxon>
        <taxon>Tetrahymena</taxon>
    </lineage>
</organism>
<keyword evidence="2" id="KW-0699">rRNA-binding</keyword>
<dbReference type="Pfam" id="PF08071">
    <property type="entry name" value="RS4NT"/>
    <property type="match status" value="1"/>
</dbReference>
<evidence type="ECO:0000256" key="2">
    <source>
        <dbReference type="ARBA" id="ARBA00022730"/>
    </source>
</evidence>
<dbReference type="GO" id="GO:0006412">
    <property type="term" value="P:translation"/>
    <property type="evidence" value="ECO:0007669"/>
    <property type="project" value="InterPro"/>
</dbReference>
<dbReference type="KEGG" id="tet:TTHERM_00149300"/>
<keyword evidence="5" id="KW-0687">Ribonucleoprotein</keyword>
<dbReference type="Gene3D" id="2.30.30.30">
    <property type="match status" value="1"/>
</dbReference>
<gene>
    <name evidence="10" type="ORF">TTHERM_00149300</name>
</gene>
<dbReference type="STRING" id="312017.I7M9C4"/>
<dbReference type="RefSeq" id="XP_001021565.2">
    <property type="nucleotide sequence ID" value="XM_001021565.2"/>
</dbReference>
<feature type="domain" description="Small ribosomal subunit protein eS4 central region" evidence="7">
    <location>
        <begin position="167"/>
        <end position="241"/>
    </location>
</feature>
<evidence type="ECO:0000256" key="4">
    <source>
        <dbReference type="ARBA" id="ARBA00022980"/>
    </source>
</evidence>
<evidence type="ECO:0000259" key="7">
    <source>
        <dbReference type="Pfam" id="PF00900"/>
    </source>
</evidence>
<dbReference type="GO" id="GO:0003735">
    <property type="term" value="F:structural constituent of ribosome"/>
    <property type="evidence" value="ECO:0007669"/>
    <property type="project" value="InterPro"/>
</dbReference>
<dbReference type="InParanoid" id="I7M9C4"/>
<dbReference type="FunFam" id="3.10.290.10:FF:000002">
    <property type="entry name" value="40S ribosomal protein S4"/>
    <property type="match status" value="1"/>
</dbReference>
<evidence type="ECO:0000256" key="5">
    <source>
        <dbReference type="ARBA" id="ARBA00023274"/>
    </source>
</evidence>